<dbReference type="Proteomes" id="UP000546464">
    <property type="component" value="Unassembled WGS sequence"/>
</dbReference>
<organism evidence="7 8">
    <name type="scientific">Ruficoccus amylovorans</name>
    <dbReference type="NCBI Taxonomy" id="1804625"/>
    <lineage>
        <taxon>Bacteria</taxon>
        <taxon>Pseudomonadati</taxon>
        <taxon>Verrucomicrobiota</taxon>
        <taxon>Opitutia</taxon>
        <taxon>Puniceicoccales</taxon>
        <taxon>Cerasicoccaceae</taxon>
        <taxon>Ruficoccus</taxon>
    </lineage>
</organism>
<proteinExistence type="predicted"/>
<dbReference type="PROSITE" id="PS01081">
    <property type="entry name" value="HTH_TETR_1"/>
    <property type="match status" value="1"/>
</dbReference>
<dbReference type="InterPro" id="IPR015292">
    <property type="entry name" value="Tscrpt_reg_YbiH_C"/>
</dbReference>
<keyword evidence="8" id="KW-1185">Reference proteome</keyword>
<dbReference type="InterPro" id="IPR001647">
    <property type="entry name" value="HTH_TetR"/>
</dbReference>
<keyword evidence="3" id="KW-0804">Transcription</keyword>
<dbReference type="PANTHER" id="PTHR30055:SF234">
    <property type="entry name" value="HTH-TYPE TRANSCRIPTIONAL REGULATOR BETI"/>
    <property type="match status" value="1"/>
</dbReference>
<evidence type="ECO:0000259" key="6">
    <source>
        <dbReference type="PROSITE" id="PS50977"/>
    </source>
</evidence>
<dbReference type="InterPro" id="IPR036271">
    <property type="entry name" value="Tet_transcr_reg_TetR-rel_C_sf"/>
</dbReference>
<keyword evidence="1" id="KW-0805">Transcription regulation</keyword>
<keyword evidence="2 4" id="KW-0238">DNA-binding</keyword>
<sequence>MKPKSTQQQKKNSPRTAPRREDGQETRTRIIHAAGEVFAQEGFRASSVRVICQRAGANLGSIRYYFGTKEALYRETIFGAYHDLTERGSIKDEDYSGPASLALLKFIRLFMVALLERRRNFPYLPTLMMRELAQPTSVFNDLVRELFLPLRQQLATIVRREMGPGANSARVEENTNRILLLCIQFALCRPILERFPGVIPKTRPQIEALAESVHAFALHGLHEHTGHAHAPALTPSRRSVSVSCDR</sequence>
<evidence type="ECO:0000256" key="5">
    <source>
        <dbReference type="SAM" id="MobiDB-lite"/>
    </source>
</evidence>
<dbReference type="Gene3D" id="1.10.10.60">
    <property type="entry name" value="Homeodomain-like"/>
    <property type="match status" value="1"/>
</dbReference>
<gene>
    <name evidence="7" type="ORF">H5P28_14135</name>
</gene>
<accession>A0A842HFV2</accession>
<dbReference type="PROSITE" id="PS50977">
    <property type="entry name" value="HTH_TETR_2"/>
    <property type="match status" value="1"/>
</dbReference>
<dbReference type="Gene3D" id="1.10.357.10">
    <property type="entry name" value="Tetracycline Repressor, domain 2"/>
    <property type="match status" value="1"/>
</dbReference>
<feature type="compositionally biased region" description="Polar residues" evidence="5">
    <location>
        <begin position="1"/>
        <end position="15"/>
    </location>
</feature>
<comment type="caution">
    <text evidence="7">The sequence shown here is derived from an EMBL/GenBank/DDBJ whole genome shotgun (WGS) entry which is preliminary data.</text>
</comment>
<reference evidence="7 8" key="1">
    <citation type="submission" date="2020-07" db="EMBL/GenBank/DDBJ databases">
        <authorList>
            <person name="Feng X."/>
        </authorList>
    </citation>
    <scope>NUCLEOTIDE SEQUENCE [LARGE SCALE GENOMIC DNA]</scope>
    <source>
        <strain evidence="7 8">JCM31066</strain>
    </source>
</reference>
<evidence type="ECO:0000256" key="1">
    <source>
        <dbReference type="ARBA" id="ARBA00023015"/>
    </source>
</evidence>
<evidence type="ECO:0000256" key="3">
    <source>
        <dbReference type="ARBA" id="ARBA00023163"/>
    </source>
</evidence>
<protein>
    <submittedName>
        <fullName evidence="7">TetR/AcrR family transcriptional regulator</fullName>
    </submittedName>
</protein>
<evidence type="ECO:0000256" key="2">
    <source>
        <dbReference type="ARBA" id="ARBA00023125"/>
    </source>
</evidence>
<evidence type="ECO:0000313" key="8">
    <source>
        <dbReference type="Proteomes" id="UP000546464"/>
    </source>
</evidence>
<dbReference type="AlphaFoldDB" id="A0A842HFV2"/>
<dbReference type="InterPro" id="IPR050109">
    <property type="entry name" value="HTH-type_TetR-like_transc_reg"/>
</dbReference>
<dbReference type="Pfam" id="PF09209">
    <property type="entry name" value="CecR_C"/>
    <property type="match status" value="1"/>
</dbReference>
<dbReference type="EMBL" id="JACHVB010000035">
    <property type="protein sequence ID" value="MBC2595403.1"/>
    <property type="molecule type" value="Genomic_DNA"/>
</dbReference>
<feature type="domain" description="HTH tetR-type" evidence="6">
    <location>
        <begin position="24"/>
        <end position="84"/>
    </location>
</feature>
<feature type="region of interest" description="Disordered" evidence="5">
    <location>
        <begin position="1"/>
        <end position="25"/>
    </location>
</feature>
<evidence type="ECO:0000256" key="4">
    <source>
        <dbReference type="PROSITE-ProRule" id="PRU00335"/>
    </source>
</evidence>
<dbReference type="PRINTS" id="PR00455">
    <property type="entry name" value="HTHTETR"/>
</dbReference>
<feature type="DNA-binding region" description="H-T-H motif" evidence="4">
    <location>
        <begin position="47"/>
        <end position="66"/>
    </location>
</feature>
<evidence type="ECO:0000313" key="7">
    <source>
        <dbReference type="EMBL" id="MBC2595403.1"/>
    </source>
</evidence>
<dbReference type="SUPFAM" id="SSF46689">
    <property type="entry name" value="Homeodomain-like"/>
    <property type="match status" value="1"/>
</dbReference>
<feature type="region of interest" description="Disordered" evidence="5">
    <location>
        <begin position="227"/>
        <end position="246"/>
    </location>
</feature>
<name>A0A842HFV2_9BACT</name>
<dbReference type="SUPFAM" id="SSF48498">
    <property type="entry name" value="Tetracyclin repressor-like, C-terminal domain"/>
    <property type="match status" value="1"/>
</dbReference>
<dbReference type="GO" id="GO:0003700">
    <property type="term" value="F:DNA-binding transcription factor activity"/>
    <property type="evidence" value="ECO:0007669"/>
    <property type="project" value="TreeGrafter"/>
</dbReference>
<dbReference type="Pfam" id="PF00440">
    <property type="entry name" value="TetR_N"/>
    <property type="match status" value="1"/>
</dbReference>
<feature type="compositionally biased region" description="Polar residues" evidence="5">
    <location>
        <begin position="236"/>
        <end position="246"/>
    </location>
</feature>
<dbReference type="InterPro" id="IPR023772">
    <property type="entry name" value="DNA-bd_HTH_TetR-type_CS"/>
</dbReference>
<dbReference type="PANTHER" id="PTHR30055">
    <property type="entry name" value="HTH-TYPE TRANSCRIPTIONAL REGULATOR RUTR"/>
    <property type="match status" value="1"/>
</dbReference>
<dbReference type="RefSeq" id="WP_185676354.1">
    <property type="nucleotide sequence ID" value="NZ_JACHVB010000035.1"/>
</dbReference>
<dbReference type="GO" id="GO:0000976">
    <property type="term" value="F:transcription cis-regulatory region binding"/>
    <property type="evidence" value="ECO:0007669"/>
    <property type="project" value="TreeGrafter"/>
</dbReference>
<dbReference type="InterPro" id="IPR009057">
    <property type="entry name" value="Homeodomain-like_sf"/>
</dbReference>